<evidence type="ECO:0000256" key="1">
    <source>
        <dbReference type="ARBA" id="ARBA00010254"/>
    </source>
</evidence>
<dbReference type="EMBL" id="NXGS01000136">
    <property type="protein sequence ID" value="PIM96107.1"/>
    <property type="molecule type" value="Genomic_DNA"/>
</dbReference>
<evidence type="ECO:0000256" key="3">
    <source>
        <dbReference type="ARBA" id="ARBA00023274"/>
    </source>
</evidence>
<evidence type="ECO:0000256" key="2">
    <source>
        <dbReference type="ARBA" id="ARBA00022980"/>
    </source>
</evidence>
<dbReference type="InterPro" id="IPR012340">
    <property type="entry name" value="NA-bd_OB-fold"/>
</dbReference>
<keyword evidence="6" id="KW-1185">Reference proteome</keyword>
<keyword evidence="3" id="KW-0687">Ribonucleoprotein</keyword>
<dbReference type="SUPFAM" id="SSF50249">
    <property type="entry name" value="Nucleic acid-binding proteins"/>
    <property type="match status" value="1"/>
</dbReference>
<comment type="similarity">
    <text evidence="1">Belongs to the universal ribosomal protein uS17 family.</text>
</comment>
<name>A0ABX4MH88_9HYPH</name>
<dbReference type="Pfam" id="PF00366">
    <property type="entry name" value="Ribosomal_S17"/>
    <property type="match status" value="1"/>
</dbReference>
<evidence type="ECO:0000256" key="4">
    <source>
        <dbReference type="ARBA" id="ARBA00035311"/>
    </source>
</evidence>
<keyword evidence="2 5" id="KW-0689">Ribosomal protein</keyword>
<dbReference type="InterPro" id="IPR000266">
    <property type="entry name" value="Ribosomal_uS17"/>
</dbReference>
<accession>A0ABX4MH88</accession>
<dbReference type="Gene3D" id="2.40.50.140">
    <property type="entry name" value="Nucleic acid-binding proteins"/>
    <property type="match status" value="1"/>
</dbReference>
<evidence type="ECO:0000313" key="6">
    <source>
        <dbReference type="Proteomes" id="UP000229529"/>
    </source>
</evidence>
<sequence>MLGKEDCRDRRVIPRTKRHLVSDRNNNPQVESRVLIKDCVPISEYKSWSIVGGKL</sequence>
<dbReference type="GO" id="GO:0005840">
    <property type="term" value="C:ribosome"/>
    <property type="evidence" value="ECO:0007669"/>
    <property type="project" value="UniProtKB-KW"/>
</dbReference>
<comment type="caution">
    <text evidence="5">The sequence shown here is derived from an EMBL/GenBank/DDBJ whole genome shotgun (WGS) entry which is preliminary data.</text>
</comment>
<proteinExistence type="inferred from homology"/>
<organism evidence="5 6">
    <name type="scientific">Candidatus Hodgkinia cicadicola</name>
    <dbReference type="NCBI Taxonomy" id="573658"/>
    <lineage>
        <taxon>Bacteria</taxon>
        <taxon>Pseudomonadati</taxon>
        <taxon>Pseudomonadota</taxon>
        <taxon>Alphaproteobacteria</taxon>
        <taxon>Hyphomicrobiales</taxon>
        <taxon>Candidatus Hodgkinia</taxon>
    </lineage>
</organism>
<dbReference type="Proteomes" id="UP000229529">
    <property type="component" value="Unassembled WGS sequence"/>
</dbReference>
<protein>
    <recommendedName>
        <fullName evidence="4">30S ribosomal protein S17</fullName>
    </recommendedName>
</protein>
<evidence type="ECO:0000313" key="5">
    <source>
        <dbReference type="EMBL" id="PIM96107.1"/>
    </source>
</evidence>
<reference evidence="5" key="1">
    <citation type="submission" date="2017-09" db="EMBL/GenBank/DDBJ databases">
        <authorList>
            <person name="Campbell M.A."/>
            <person name="Lukasik P."/>
            <person name="Simon C."/>
            <person name="McCutcheon J.P."/>
        </authorList>
    </citation>
    <scope>NUCLEOTIDE SEQUENCE [LARGE SCALE GENOMIC DNA]</scope>
    <source>
        <strain evidence="5">ALECUR</strain>
    </source>
</reference>
<gene>
    <name evidence="5" type="primary">rpsQ</name>
    <name evidence="5" type="ORF">alecur_200</name>
</gene>